<dbReference type="AlphaFoldDB" id="A0A7R9BSV3"/>
<sequence length="287" mass="32033">MGTLMGHVLPGSFFIAASLWWLWVLLHKYFKSKLPKGKTSTHYEFRSSLSVAGPFIGNRLPMQGILLITLVTIGIIGEAYTGFRNGKFVVQGNGQHITMYFFFGMVALTEVLNFYRIPLPRDLDYATFLLALLIEAMLFYHHLHGRTMLDVQRVSGHVANSTSWLPCTTDETRLAATGSRSPTPSSVILPRTWGAAQGQFGAKLRSTTIFAMHIAGVMIFTFILGVVVNIRVKRLSQYTPTYELNMPTNFAGNSSHFTINDSTYSPLSLSRDEDEEEDDTSRHIAVA</sequence>
<feature type="transmembrane region" description="Helical" evidence="2">
    <location>
        <begin position="95"/>
        <end position="113"/>
    </location>
</feature>
<dbReference type="OrthoDB" id="6504688at2759"/>
<dbReference type="EMBL" id="OA884553">
    <property type="protein sequence ID" value="CAD7280960.1"/>
    <property type="molecule type" value="Genomic_DNA"/>
</dbReference>
<evidence type="ECO:0000313" key="3">
    <source>
        <dbReference type="EMBL" id="CAD7280960.1"/>
    </source>
</evidence>
<organism evidence="3">
    <name type="scientific">Notodromas monacha</name>
    <dbReference type="NCBI Taxonomy" id="399045"/>
    <lineage>
        <taxon>Eukaryota</taxon>
        <taxon>Metazoa</taxon>
        <taxon>Ecdysozoa</taxon>
        <taxon>Arthropoda</taxon>
        <taxon>Crustacea</taxon>
        <taxon>Oligostraca</taxon>
        <taxon>Ostracoda</taxon>
        <taxon>Podocopa</taxon>
        <taxon>Podocopida</taxon>
        <taxon>Cypridocopina</taxon>
        <taxon>Cypridoidea</taxon>
        <taxon>Cyprididae</taxon>
        <taxon>Notodromas</taxon>
    </lineage>
</organism>
<keyword evidence="2" id="KW-0472">Membrane</keyword>
<feature type="transmembrane region" description="Helical" evidence="2">
    <location>
        <begin position="64"/>
        <end position="83"/>
    </location>
</feature>
<dbReference type="EMBL" id="CAJPEX010002516">
    <property type="protein sequence ID" value="CAG0921112.1"/>
    <property type="molecule type" value="Genomic_DNA"/>
</dbReference>
<feature type="transmembrane region" description="Helical" evidence="2">
    <location>
        <begin position="209"/>
        <end position="230"/>
    </location>
</feature>
<reference evidence="3" key="1">
    <citation type="submission" date="2020-11" db="EMBL/GenBank/DDBJ databases">
        <authorList>
            <person name="Tran Van P."/>
        </authorList>
    </citation>
    <scope>NUCLEOTIDE SEQUENCE</scope>
</reference>
<evidence type="ECO:0008006" key="5">
    <source>
        <dbReference type="Google" id="ProtNLM"/>
    </source>
</evidence>
<dbReference type="PANTHER" id="PTHR16007">
    <property type="entry name" value="EPIDIDYMAL MEMBRANE PROTEIN E9-RELATED"/>
    <property type="match status" value="1"/>
</dbReference>
<dbReference type="PANTHER" id="PTHR16007:SF15">
    <property type="entry name" value="TRANSMEMBRANE PROTEIN 45B"/>
    <property type="match status" value="1"/>
</dbReference>
<keyword evidence="2" id="KW-0812">Transmembrane</keyword>
<feature type="transmembrane region" description="Helical" evidence="2">
    <location>
        <begin position="125"/>
        <end position="143"/>
    </location>
</feature>
<accession>A0A7R9BSV3</accession>
<gene>
    <name evidence="3" type="ORF">NMOB1V02_LOCUS8615</name>
</gene>
<evidence type="ECO:0000256" key="1">
    <source>
        <dbReference type="SAM" id="MobiDB-lite"/>
    </source>
</evidence>
<name>A0A7R9BSV3_9CRUS</name>
<protein>
    <recommendedName>
        <fullName evidence="5">Transmembrane protein 45A</fullName>
    </recommendedName>
</protein>
<evidence type="ECO:0000256" key="2">
    <source>
        <dbReference type="SAM" id="Phobius"/>
    </source>
</evidence>
<feature type="transmembrane region" description="Helical" evidence="2">
    <location>
        <begin position="6"/>
        <end position="26"/>
    </location>
</feature>
<keyword evidence="4" id="KW-1185">Reference proteome</keyword>
<feature type="region of interest" description="Disordered" evidence="1">
    <location>
        <begin position="266"/>
        <end position="287"/>
    </location>
</feature>
<proteinExistence type="predicted"/>
<dbReference type="Proteomes" id="UP000678499">
    <property type="component" value="Unassembled WGS sequence"/>
</dbReference>
<keyword evidence="2" id="KW-1133">Transmembrane helix</keyword>
<dbReference type="InterPro" id="IPR042127">
    <property type="entry name" value="TMEM45"/>
</dbReference>
<evidence type="ECO:0000313" key="4">
    <source>
        <dbReference type="Proteomes" id="UP000678499"/>
    </source>
</evidence>